<reference evidence="3 4" key="1">
    <citation type="journal article" date="2015" name="Fungal Genet. Biol.">
        <title>Evolution of novel wood decay mechanisms in Agaricales revealed by the genome sequences of Fistulina hepatica and Cylindrobasidium torrendii.</title>
        <authorList>
            <person name="Floudas D."/>
            <person name="Held B.W."/>
            <person name="Riley R."/>
            <person name="Nagy L.G."/>
            <person name="Koehler G."/>
            <person name="Ransdell A.S."/>
            <person name="Younus H."/>
            <person name="Chow J."/>
            <person name="Chiniquy J."/>
            <person name="Lipzen A."/>
            <person name="Tritt A."/>
            <person name="Sun H."/>
            <person name="Haridas S."/>
            <person name="LaButti K."/>
            <person name="Ohm R.A."/>
            <person name="Kues U."/>
            <person name="Blanchette R.A."/>
            <person name="Grigoriev I.V."/>
            <person name="Minto R.E."/>
            <person name="Hibbett D.S."/>
        </authorList>
    </citation>
    <scope>NUCLEOTIDE SEQUENCE [LARGE SCALE GENOMIC DNA]</scope>
    <source>
        <strain evidence="3 4">ATCC 64428</strain>
    </source>
</reference>
<sequence length="1041" mass="113834">MPATPAPSRHRRDLTAATPTARPSRPQSPTSTTNFTNSTISTAHLHKINIVSRVALDGKAKQGKDGASVKMYFKLSVPYDVAPGATIPLCLEENLKILECQVHPLDHNSAPYSFSGTAYPLLHSAARALALPPRSTTTYHTAYGLSPPQASSRSNGASSSRVSHLAEEKYTGQIVVSSYHICYIVPTIFPPRSENSEDTFVRTKSRRASLGGDKNNMQFMAAISAWVPYATKPPRYPFLLSIPIPRCLHNSAKIRIFPPESTSSSFASLSSDDESLPWDLASDPRVTRPSSRSLHKHDSTNQFADDESSDSEANITAADGIFLRGSFPSTERLRVRWAKPSKTVVFGDVGRRRVGVQTAQGDMTCTVTGRARGGITMDVEYKGVCRDLWFPGVATMLGLDVGLIAQGCDVMWTDKPEWNVSGPVGFDLSAVGPRANGARFDSMDPLSPPSPTHTQFPSSSPSLLRAPLPEGGELSLDASSSSLSADMPSVSSLPSDRTDPSMPLTLYVNMNDLLPPAKNQFDFKISGSIIVAPRVQPNDTFDETTPVVLPRFTVHAADGEKTSITVRNEADALVEVFNLSGDIHRDAQARKTVLQRGAYTRCGQEGGRIALKRVATVSRPLTPGRGALVHNPGPAKSPIYPRPVFEGPRMLSCVTATVTPLLRAGERAPDAYSVRLCFPAPVFDAQSRPLEWVEFGLANPEARMLGANVAVDASHSSEKNEVDLSSHLHVDITSASADNIPVKYEVGGGGGRQWISWIRVHVEGMPGAMIVVDYCVRTEVSNVNTFDVLLPTFGIPVGKMVVDIETQGLRLSMLESNLAYEQVYVAGRRLLHHSLSEFFYPKVSIALHPASPPRTGFQSLPNMLIVLTCVIAMALCFMVMWRLSDTSHGFHNGMLDDAAFAALLDMRLEALRTAEMNAPTNTQQWLDEPSIDTLDTRSWPSSEPTQVLADEPTNDYFYSEHVWHDSEDTIHDDDDDTQPSLSKALSFPSAMHIPFDASRFRAAWANAKHRVETLPWDDVRKVAGRVWDVCLRIYHYPLDPP</sequence>
<evidence type="ECO:0000313" key="4">
    <source>
        <dbReference type="Proteomes" id="UP000054144"/>
    </source>
</evidence>
<dbReference type="AlphaFoldDB" id="A0A0D6ZYQ0"/>
<dbReference type="OrthoDB" id="3210731at2759"/>
<evidence type="ECO:0000256" key="2">
    <source>
        <dbReference type="SAM" id="Phobius"/>
    </source>
</evidence>
<evidence type="ECO:0000256" key="1">
    <source>
        <dbReference type="SAM" id="MobiDB-lite"/>
    </source>
</evidence>
<feature type="transmembrane region" description="Helical" evidence="2">
    <location>
        <begin position="860"/>
        <end position="881"/>
    </location>
</feature>
<proteinExistence type="predicted"/>
<feature type="region of interest" description="Disordered" evidence="1">
    <location>
        <begin position="437"/>
        <end position="500"/>
    </location>
</feature>
<accession>A0A0D6ZYQ0</accession>
<name>A0A0D6ZYQ0_9AGAR</name>
<feature type="compositionally biased region" description="Low complexity" evidence="1">
    <location>
        <begin position="28"/>
        <end position="38"/>
    </location>
</feature>
<evidence type="ECO:0000313" key="3">
    <source>
        <dbReference type="EMBL" id="KIY42922.1"/>
    </source>
</evidence>
<keyword evidence="2" id="KW-1133">Transmembrane helix</keyword>
<keyword evidence="4" id="KW-1185">Reference proteome</keyword>
<feature type="region of interest" description="Disordered" evidence="1">
    <location>
        <begin position="1"/>
        <end position="38"/>
    </location>
</feature>
<feature type="compositionally biased region" description="Low complexity" evidence="1">
    <location>
        <begin position="150"/>
        <end position="160"/>
    </location>
</feature>
<dbReference type="Proteomes" id="UP000054144">
    <property type="component" value="Unassembled WGS sequence"/>
</dbReference>
<keyword evidence="2" id="KW-0472">Membrane</keyword>
<gene>
    <name evidence="3" type="ORF">FISHEDRAFT_78984</name>
</gene>
<organism evidence="3 4">
    <name type="scientific">Fistulina hepatica ATCC 64428</name>
    <dbReference type="NCBI Taxonomy" id="1128425"/>
    <lineage>
        <taxon>Eukaryota</taxon>
        <taxon>Fungi</taxon>
        <taxon>Dikarya</taxon>
        <taxon>Basidiomycota</taxon>
        <taxon>Agaricomycotina</taxon>
        <taxon>Agaricomycetes</taxon>
        <taxon>Agaricomycetidae</taxon>
        <taxon>Agaricales</taxon>
        <taxon>Fistulinaceae</taxon>
        <taxon>Fistulina</taxon>
    </lineage>
</organism>
<protein>
    <submittedName>
        <fullName evidence="3">Uncharacterized protein</fullName>
    </submittedName>
</protein>
<feature type="region of interest" description="Disordered" evidence="1">
    <location>
        <begin position="141"/>
        <end position="160"/>
    </location>
</feature>
<dbReference type="EMBL" id="KN882150">
    <property type="protein sequence ID" value="KIY42922.1"/>
    <property type="molecule type" value="Genomic_DNA"/>
</dbReference>
<keyword evidence="2" id="KW-0812">Transmembrane</keyword>
<feature type="compositionally biased region" description="Low complexity" evidence="1">
    <location>
        <begin position="457"/>
        <end position="493"/>
    </location>
</feature>
<feature type="region of interest" description="Disordered" evidence="1">
    <location>
        <begin position="268"/>
        <end position="311"/>
    </location>
</feature>